<accession>F5Z7B2</accession>
<dbReference type="HOGENOM" id="CLU_187376_1_0_6"/>
<sequence length="69" mass="7464">MNINATLFGQVIVVFALLMAALGYYLGKRKTQSPNLTAVVAFFSALVPPLTIILLIVLVLKNDVKTSKT</sequence>
<reference evidence="2 3" key="1">
    <citation type="journal article" date="2011" name="J. Bacteriol.">
        <title>Complete genome sequence of the polycyclic aromatic hydrocarbon-degrading bacterium Alteromonas sp. strain SN2.</title>
        <authorList>
            <person name="Jin H.M."/>
            <person name="Jeong H."/>
            <person name="Moon E.J."/>
            <person name="Math R.K."/>
            <person name="Lee K."/>
            <person name="Kim H.J."/>
            <person name="Jeon C.O."/>
            <person name="Oh T.K."/>
            <person name="Kim J.F."/>
        </authorList>
    </citation>
    <scope>NUCLEOTIDE SEQUENCE [LARGE SCALE GENOMIC DNA]</scope>
    <source>
        <strain evidence="3">JCM 17741 / KACC 18427 / KCTC 11700BP / SN2</strain>
    </source>
</reference>
<feature type="transmembrane region" description="Helical" evidence="1">
    <location>
        <begin position="7"/>
        <end position="26"/>
    </location>
</feature>
<keyword evidence="3" id="KW-1185">Reference proteome</keyword>
<keyword evidence="1" id="KW-1133">Transmembrane helix</keyword>
<name>F5Z7B2_ALTNA</name>
<keyword evidence="1" id="KW-0812">Transmembrane</keyword>
<organism evidence="2 3">
    <name type="scientific">Alteromonas naphthalenivorans</name>
    <dbReference type="NCBI Taxonomy" id="715451"/>
    <lineage>
        <taxon>Bacteria</taxon>
        <taxon>Pseudomonadati</taxon>
        <taxon>Pseudomonadota</taxon>
        <taxon>Gammaproteobacteria</taxon>
        <taxon>Alteromonadales</taxon>
        <taxon>Alteromonadaceae</taxon>
        <taxon>Alteromonas/Salinimonas group</taxon>
        <taxon>Alteromonas</taxon>
    </lineage>
</organism>
<protein>
    <submittedName>
        <fullName evidence="2">Uncharacterized protein</fullName>
    </submittedName>
</protein>
<dbReference type="EMBL" id="CP002339">
    <property type="protein sequence ID" value="AEF02955.1"/>
    <property type="molecule type" value="Genomic_DNA"/>
</dbReference>
<gene>
    <name evidence="2" type="ordered locus">ambt_07110</name>
</gene>
<dbReference type="AlphaFoldDB" id="F5Z7B2"/>
<evidence type="ECO:0000256" key="1">
    <source>
        <dbReference type="SAM" id="Phobius"/>
    </source>
</evidence>
<dbReference type="KEGG" id="alt:ambt_07110"/>
<keyword evidence="1" id="KW-0472">Membrane</keyword>
<proteinExistence type="predicted"/>
<dbReference type="Proteomes" id="UP000000683">
    <property type="component" value="Chromosome"/>
</dbReference>
<feature type="transmembrane region" description="Helical" evidence="1">
    <location>
        <begin position="38"/>
        <end position="60"/>
    </location>
</feature>
<evidence type="ECO:0000313" key="3">
    <source>
        <dbReference type="Proteomes" id="UP000000683"/>
    </source>
</evidence>
<evidence type="ECO:0000313" key="2">
    <source>
        <dbReference type="EMBL" id="AEF02955.1"/>
    </source>
</evidence>
<dbReference type="RefSeq" id="WP_013783895.1">
    <property type="nucleotide sequence ID" value="NC_015554.1"/>
</dbReference>